<dbReference type="EMBL" id="JAAAUQ010002681">
    <property type="protein sequence ID" value="KAF9121662.1"/>
    <property type="molecule type" value="Genomic_DNA"/>
</dbReference>
<evidence type="ECO:0000313" key="2">
    <source>
        <dbReference type="EMBL" id="KAF9121662.1"/>
    </source>
</evidence>
<evidence type="ECO:0000256" key="1">
    <source>
        <dbReference type="SAM" id="MobiDB-lite"/>
    </source>
</evidence>
<accession>A0A9P5UW68</accession>
<protein>
    <submittedName>
        <fullName evidence="2">Uncharacterized protein</fullName>
    </submittedName>
</protein>
<proteinExistence type="predicted"/>
<feature type="region of interest" description="Disordered" evidence="1">
    <location>
        <begin position="1"/>
        <end position="21"/>
    </location>
</feature>
<sequence length="230" mass="24421">MKTAIEKFSLSTTSGDERRFNNSSSDSIMLGQQFIPQTITITTTTATTTTTAIAPITPVSNFVLRLTTHQKTEADSDANQEEDEAEEEEEEEEEARSLEFLREDDEDDDALISTQSSSALVSSSPSHFDPPPQGSAGGTGHCAIGVPVEFQADESCGSEGEDANEGIKCVDEGLVSPDFDQGRIDGDEQETGGTAGGLAQAMGVVDTQNKDPAAQQDCIFNYPDPSASAR</sequence>
<feature type="compositionally biased region" description="Low complexity" evidence="1">
    <location>
        <begin position="113"/>
        <end position="126"/>
    </location>
</feature>
<dbReference type="AlphaFoldDB" id="A0A9P5UW68"/>
<comment type="caution">
    <text evidence="2">The sequence shown here is derived from an EMBL/GenBank/DDBJ whole genome shotgun (WGS) entry which is preliminary data.</text>
</comment>
<name>A0A9P5UW68_9FUNG</name>
<gene>
    <name evidence="2" type="ORF">BG015_005770</name>
</gene>
<organism evidence="2 3">
    <name type="scientific">Linnemannia schmuckeri</name>
    <dbReference type="NCBI Taxonomy" id="64567"/>
    <lineage>
        <taxon>Eukaryota</taxon>
        <taxon>Fungi</taxon>
        <taxon>Fungi incertae sedis</taxon>
        <taxon>Mucoromycota</taxon>
        <taxon>Mortierellomycotina</taxon>
        <taxon>Mortierellomycetes</taxon>
        <taxon>Mortierellales</taxon>
        <taxon>Mortierellaceae</taxon>
        <taxon>Linnemannia</taxon>
    </lineage>
</organism>
<reference evidence="2" key="1">
    <citation type="journal article" date="2020" name="Fungal Divers.">
        <title>Resolving the Mortierellaceae phylogeny through synthesis of multi-gene phylogenetics and phylogenomics.</title>
        <authorList>
            <person name="Vandepol N."/>
            <person name="Liber J."/>
            <person name="Desiro A."/>
            <person name="Na H."/>
            <person name="Kennedy M."/>
            <person name="Barry K."/>
            <person name="Grigoriev I.V."/>
            <person name="Miller A.N."/>
            <person name="O'Donnell K."/>
            <person name="Stajich J.E."/>
            <person name="Bonito G."/>
        </authorList>
    </citation>
    <scope>NUCLEOTIDE SEQUENCE</scope>
    <source>
        <strain evidence="2">NRRL 6426</strain>
    </source>
</reference>
<dbReference type="Proteomes" id="UP000748756">
    <property type="component" value="Unassembled WGS sequence"/>
</dbReference>
<feature type="region of interest" description="Disordered" evidence="1">
    <location>
        <begin position="71"/>
        <end position="142"/>
    </location>
</feature>
<feature type="non-terminal residue" evidence="2">
    <location>
        <position position="230"/>
    </location>
</feature>
<feature type="compositionally biased region" description="Acidic residues" evidence="1">
    <location>
        <begin position="75"/>
        <end position="94"/>
    </location>
</feature>
<keyword evidence="3" id="KW-1185">Reference proteome</keyword>
<evidence type="ECO:0000313" key="3">
    <source>
        <dbReference type="Proteomes" id="UP000748756"/>
    </source>
</evidence>